<name>A0A1N6YAU6_9RHOO</name>
<reference evidence="2" key="1">
    <citation type="submission" date="2017-01" db="EMBL/GenBank/DDBJ databases">
        <authorList>
            <person name="Varghese N."/>
            <person name="Submissions S."/>
        </authorList>
    </citation>
    <scope>NUCLEOTIDE SEQUENCE [LARGE SCALE GENOMIC DNA]</scope>
    <source>
        <strain evidence="2">ATCC 51758</strain>
    </source>
</reference>
<dbReference type="OrthoDB" id="9179688at2"/>
<dbReference type="NCBIfam" id="NF047389">
    <property type="entry name" value="ATPase_Sll1717"/>
    <property type="match status" value="1"/>
</dbReference>
<dbReference type="InterPro" id="IPR027417">
    <property type="entry name" value="P-loop_NTPase"/>
</dbReference>
<keyword evidence="2" id="KW-1185">Reference proteome</keyword>
<dbReference type="InterPro" id="IPR059206">
    <property type="entry name" value="Sll1717-like"/>
</dbReference>
<organism evidence="1 2">
    <name type="scientific">Aromatoleum tolulyticum</name>
    <dbReference type="NCBI Taxonomy" id="34027"/>
    <lineage>
        <taxon>Bacteria</taxon>
        <taxon>Pseudomonadati</taxon>
        <taxon>Pseudomonadota</taxon>
        <taxon>Betaproteobacteria</taxon>
        <taxon>Rhodocyclales</taxon>
        <taxon>Rhodocyclaceae</taxon>
        <taxon>Aromatoleum</taxon>
    </lineage>
</organism>
<dbReference type="RefSeq" id="WP_076602960.1">
    <property type="nucleotide sequence ID" value="NZ_FTMD01000010.1"/>
</dbReference>
<evidence type="ECO:0000313" key="1">
    <source>
        <dbReference type="EMBL" id="SIR11601.1"/>
    </source>
</evidence>
<dbReference type="AlphaFoldDB" id="A0A1N6YAU6"/>
<accession>A0A1N6YAU6</accession>
<dbReference type="EMBL" id="FTMD01000010">
    <property type="protein sequence ID" value="SIR11601.1"/>
    <property type="molecule type" value="Genomic_DNA"/>
</dbReference>
<sequence>MTLLEEIRENWKLDAKTEDTERYFFHVRELERIIAGKRSYVIGRKGTGKTAISQFIGGFNDPNVFTEKLSFKNFPFNELYSLKNAGYTAPNQYITLWKYIIYSYICKMMARNEAISNEAQIPLKALYAPEPVESLQRWIKKWTANDFSLHILGTGGKIGFKENAVADSWVNRVDTLENIIAKYIDDSAYYVVFDELDEDYKNIIDKSQYENYTHLLTGLFKAVQDIKSTFKDKRYRIFPIIFLRDDIYSVLTDADKTKWDDFKIDLEWDKNKIRDLLAFRISRAMNASGALLPFDSAWKHLFDLRPVETGHRQSSRMSAFDFMARSTHLRPRDFTKYIQACAEATENGTDRIAADTVKKVDKAFSSYLKRELIDEIHGVIPDISSVFDVISQIRKQTFSEREFREVFERKNKEGSIRETDAAFILRILFIFSVIGNQPRQVNQTVFRYIIRDAEPNFKENFVVHRGLLKALQIL</sequence>
<protein>
    <recommendedName>
        <fullName evidence="3">ATPase</fullName>
    </recommendedName>
</protein>
<dbReference type="STRING" id="34027.SAMN05421829_1106"/>
<dbReference type="SUPFAM" id="SSF52540">
    <property type="entry name" value="P-loop containing nucleoside triphosphate hydrolases"/>
    <property type="match status" value="1"/>
</dbReference>
<evidence type="ECO:0000313" key="2">
    <source>
        <dbReference type="Proteomes" id="UP000186819"/>
    </source>
</evidence>
<gene>
    <name evidence="1" type="ORF">SAMN05421829_1106</name>
</gene>
<dbReference type="Proteomes" id="UP000186819">
    <property type="component" value="Unassembled WGS sequence"/>
</dbReference>
<evidence type="ECO:0008006" key="3">
    <source>
        <dbReference type="Google" id="ProtNLM"/>
    </source>
</evidence>
<proteinExistence type="predicted"/>